<protein>
    <submittedName>
        <fullName evidence="1">CPXCG motif-containing cysteine-rich protein</fullName>
    </submittedName>
</protein>
<gene>
    <name evidence="1" type="ORF">GH975_09060</name>
</gene>
<dbReference type="AlphaFoldDB" id="A0A5Q2Q7Z9"/>
<evidence type="ECO:0000313" key="1">
    <source>
        <dbReference type="EMBL" id="QGG80709.1"/>
    </source>
</evidence>
<sequence length="61" mass="6887">MLPTESATCPYCWEQVEIGYDPAEQDHEFWEDCHVCCRPILFSVTLGFDGAATLTARSDDD</sequence>
<dbReference type="InterPro" id="IPR025990">
    <property type="entry name" value="zinc_ribbon_bacterial"/>
</dbReference>
<dbReference type="RefSeq" id="WP_153714213.1">
    <property type="nucleotide sequence ID" value="NZ_CP045871.1"/>
</dbReference>
<dbReference type="Proteomes" id="UP000388235">
    <property type="component" value="Chromosome"/>
</dbReference>
<name>A0A5Q2Q7Z9_9GAMM</name>
<organism evidence="1 2">
    <name type="scientific">Litorivicinus lipolyticus</name>
    <dbReference type="NCBI Taxonomy" id="418701"/>
    <lineage>
        <taxon>Bacteria</taxon>
        <taxon>Pseudomonadati</taxon>
        <taxon>Pseudomonadota</taxon>
        <taxon>Gammaproteobacteria</taxon>
        <taxon>Oceanospirillales</taxon>
        <taxon>Litorivicinaceae</taxon>
        <taxon>Litorivicinus</taxon>
    </lineage>
</organism>
<dbReference type="EMBL" id="CP045871">
    <property type="protein sequence ID" value="QGG80709.1"/>
    <property type="molecule type" value="Genomic_DNA"/>
</dbReference>
<keyword evidence="2" id="KW-1185">Reference proteome</keyword>
<dbReference type="OrthoDB" id="9814566at2"/>
<evidence type="ECO:0000313" key="2">
    <source>
        <dbReference type="Proteomes" id="UP000388235"/>
    </source>
</evidence>
<dbReference type="Pfam" id="PF14255">
    <property type="entry name" value="Zn_ribbon_21"/>
    <property type="match status" value="1"/>
</dbReference>
<dbReference type="KEGG" id="llp:GH975_09060"/>
<reference evidence="1 2" key="1">
    <citation type="submission" date="2019-11" db="EMBL/GenBank/DDBJ databases">
        <authorList>
            <person name="Khan S.A."/>
            <person name="Jeon C.O."/>
            <person name="Chun B.H."/>
        </authorList>
    </citation>
    <scope>NUCLEOTIDE SEQUENCE [LARGE SCALE GENOMIC DNA]</scope>
    <source>
        <strain evidence="1 2">IMCC 1097</strain>
    </source>
</reference>
<proteinExistence type="predicted"/>
<accession>A0A5Q2Q7Z9</accession>